<evidence type="ECO:0000256" key="5">
    <source>
        <dbReference type="ARBA" id="ARBA00022692"/>
    </source>
</evidence>
<dbReference type="GO" id="GO:0015288">
    <property type="term" value="F:porin activity"/>
    <property type="evidence" value="ECO:0007669"/>
    <property type="project" value="TreeGrafter"/>
</dbReference>
<evidence type="ECO:0000313" key="14">
    <source>
        <dbReference type="Proteomes" id="UP000032702"/>
    </source>
</evidence>
<dbReference type="Proteomes" id="UP000001351">
    <property type="component" value="Chromosome"/>
</dbReference>
<dbReference type="PATRIC" id="fig|378806.16.peg.2512"/>
<keyword evidence="10" id="KW-0732">Signal</keyword>
<evidence type="ECO:0000256" key="10">
    <source>
        <dbReference type="SAM" id="SignalP"/>
    </source>
</evidence>
<keyword evidence="5" id="KW-0812">Transmembrane</keyword>
<evidence type="ECO:0000256" key="4">
    <source>
        <dbReference type="ARBA" id="ARBA00022452"/>
    </source>
</evidence>
<name>Q08T13_STIAD</name>
<dbReference type="eggNOG" id="COG1538">
    <property type="taxonomic scope" value="Bacteria"/>
</dbReference>
<evidence type="ECO:0000313" key="13">
    <source>
        <dbReference type="Proteomes" id="UP000001351"/>
    </source>
</evidence>
<dbReference type="HOGENOM" id="CLU_462180_0_0_7"/>
<keyword evidence="3" id="KW-0813">Transport</keyword>
<comment type="similarity">
    <text evidence="2">Belongs to the outer membrane factor (OMF) (TC 1.B.17) family.</text>
</comment>
<reference evidence="12 14" key="1">
    <citation type="submission" date="2006-04" db="EMBL/GenBank/DDBJ databases">
        <authorList>
            <person name="Nierman W.C."/>
        </authorList>
    </citation>
    <scope>NUCLEOTIDE SEQUENCE [LARGE SCALE GENOMIC DNA]</scope>
    <source>
        <strain evidence="12 14">DW4/3-1</strain>
    </source>
</reference>
<dbReference type="InterPro" id="IPR051906">
    <property type="entry name" value="TolC-like"/>
</dbReference>
<dbReference type="SUPFAM" id="SSF56954">
    <property type="entry name" value="Outer membrane efflux proteins (OEP)"/>
    <property type="match status" value="1"/>
</dbReference>
<keyword evidence="4" id="KW-1134">Transmembrane beta strand</keyword>
<dbReference type="Pfam" id="PF02321">
    <property type="entry name" value="OEP"/>
    <property type="match status" value="1"/>
</dbReference>
<accession>Q08T13</accession>
<dbReference type="OrthoDB" id="9765575at2"/>
<protein>
    <submittedName>
        <fullName evidence="11">Outer membrane efflux family protein</fullName>
    </submittedName>
    <submittedName>
        <fullName evidence="12">Putative outer membrane efflux protein</fullName>
    </submittedName>
</protein>
<gene>
    <name evidence="11" type="ordered locus">STAUR_4243</name>
    <name evidence="12" type="ORF">STIAU_6445</name>
</gene>
<dbReference type="PANTHER" id="PTHR30026:SF13">
    <property type="entry name" value="MEMBRANE EFFLUX PROTEIN, PUTATIVE-RELATED"/>
    <property type="match status" value="1"/>
</dbReference>
<dbReference type="InterPro" id="IPR003423">
    <property type="entry name" value="OMP_efflux"/>
</dbReference>
<dbReference type="PANTHER" id="PTHR30026">
    <property type="entry name" value="OUTER MEMBRANE PROTEIN TOLC"/>
    <property type="match status" value="1"/>
</dbReference>
<evidence type="ECO:0000256" key="3">
    <source>
        <dbReference type="ARBA" id="ARBA00022448"/>
    </source>
</evidence>
<dbReference type="KEGG" id="sur:STAUR_4243"/>
<dbReference type="RefSeq" id="WP_002617507.1">
    <property type="nucleotide sequence ID" value="NC_014623.1"/>
</dbReference>
<feature type="coiled-coil region" evidence="8">
    <location>
        <begin position="417"/>
        <end position="444"/>
    </location>
</feature>
<feature type="chain" id="PRO_5010840064" evidence="10">
    <location>
        <begin position="24"/>
        <end position="534"/>
    </location>
</feature>
<dbReference type="Gene3D" id="1.20.1600.10">
    <property type="entry name" value="Outer membrane efflux proteins (OEP)"/>
    <property type="match status" value="1"/>
</dbReference>
<evidence type="ECO:0000256" key="9">
    <source>
        <dbReference type="SAM" id="MobiDB-lite"/>
    </source>
</evidence>
<dbReference type="EMBL" id="AAMD01000154">
    <property type="protein sequence ID" value="EAU63622.1"/>
    <property type="molecule type" value="Genomic_DNA"/>
</dbReference>
<sequence length="534" mass="57005">MKHTVLAHLVGMGLALSASAAKAQGAPAVSPGTSAPVPGTSAPVPGQPSGPAAPGPATPLVDVPARAPEVGTPGQPLAPTPPGAQLPGVPASPEQPLLQGKPITLAVLVARARQQDARVEESEAELRRLQSLQRQAHWAWFPKFETVLGFGGPIPEARNDGLGGPPTTEATLEGDFNFGELGVTFRAEVNALLPLFTFGKLTALEKAGDQGPIIGRALRERARAEAGFQAAQAFYGYQLARSGLAQLDDTEKRLDDAAKRINALLEEESAQVSKLDTYKVNFFRQVVISRRSEARQGRALALEAIRLLAGSKPDEPLEIAAVDLPLEEEFNPPTLEEALALAEQRRPELVAIQAGVTAREQEVLIRERSFYPDLGLVGFAKFAYTTNTTVQRSPFAYDPYNERTAGIGLAMRGTFDIPVKKAQLEQARAELDKLKAQQRLLQAGLRLEVTKTHGELVAALERARSATEAEKNARRWATAAYAAFDLGTGDTRELVDAFTALAQGSADKAKSWFDVRLGIAALERVTAAPPAPGE</sequence>
<feature type="compositionally biased region" description="Pro residues" evidence="9">
    <location>
        <begin position="45"/>
        <end position="57"/>
    </location>
</feature>
<dbReference type="GO" id="GO:0009279">
    <property type="term" value="C:cell outer membrane"/>
    <property type="evidence" value="ECO:0007669"/>
    <property type="project" value="UniProtKB-SubCell"/>
</dbReference>
<dbReference type="Proteomes" id="UP000032702">
    <property type="component" value="Unassembled WGS sequence"/>
</dbReference>
<keyword evidence="6" id="KW-0472">Membrane</keyword>
<dbReference type="GO" id="GO:0015562">
    <property type="term" value="F:efflux transmembrane transporter activity"/>
    <property type="evidence" value="ECO:0007669"/>
    <property type="project" value="InterPro"/>
</dbReference>
<keyword evidence="13" id="KW-1185">Reference proteome</keyword>
<keyword evidence="8" id="KW-0175">Coiled coil</keyword>
<evidence type="ECO:0000256" key="6">
    <source>
        <dbReference type="ARBA" id="ARBA00023136"/>
    </source>
</evidence>
<organism evidence="12 14">
    <name type="scientific">Stigmatella aurantiaca (strain DW4/3-1)</name>
    <dbReference type="NCBI Taxonomy" id="378806"/>
    <lineage>
        <taxon>Bacteria</taxon>
        <taxon>Pseudomonadati</taxon>
        <taxon>Myxococcota</taxon>
        <taxon>Myxococcia</taxon>
        <taxon>Myxococcales</taxon>
        <taxon>Cystobacterineae</taxon>
        <taxon>Archangiaceae</taxon>
        <taxon>Stigmatella</taxon>
    </lineage>
</organism>
<dbReference type="AlphaFoldDB" id="Q08T13"/>
<evidence type="ECO:0000256" key="8">
    <source>
        <dbReference type="SAM" id="Coils"/>
    </source>
</evidence>
<comment type="subcellular location">
    <subcellularLocation>
        <location evidence="1">Cell outer membrane</location>
    </subcellularLocation>
</comment>
<evidence type="ECO:0000256" key="1">
    <source>
        <dbReference type="ARBA" id="ARBA00004442"/>
    </source>
</evidence>
<evidence type="ECO:0000256" key="7">
    <source>
        <dbReference type="ARBA" id="ARBA00023237"/>
    </source>
</evidence>
<feature type="coiled-coil region" evidence="8">
    <location>
        <begin position="105"/>
        <end position="132"/>
    </location>
</feature>
<dbReference type="STRING" id="378806.STAUR_4243"/>
<evidence type="ECO:0000313" key="11">
    <source>
        <dbReference type="EMBL" id="ADO72023.1"/>
    </source>
</evidence>
<keyword evidence="7" id="KW-0998">Cell outer membrane</keyword>
<feature type="signal peptide" evidence="10">
    <location>
        <begin position="1"/>
        <end position="23"/>
    </location>
</feature>
<evidence type="ECO:0000313" key="12">
    <source>
        <dbReference type="EMBL" id="EAU63622.1"/>
    </source>
</evidence>
<dbReference type="GO" id="GO:1990281">
    <property type="term" value="C:efflux pump complex"/>
    <property type="evidence" value="ECO:0007669"/>
    <property type="project" value="TreeGrafter"/>
</dbReference>
<reference evidence="11 13" key="2">
    <citation type="journal article" date="2011" name="Mol. Biol. Evol.">
        <title>Comparative genomic analysis of fruiting body formation in Myxococcales.</title>
        <authorList>
            <person name="Huntley S."/>
            <person name="Hamann N."/>
            <person name="Wegener-Feldbrugge S."/>
            <person name="Treuner-Lange A."/>
            <person name="Kube M."/>
            <person name="Reinhardt R."/>
            <person name="Klages S."/>
            <person name="Muller R."/>
            <person name="Ronning C.M."/>
            <person name="Nierman W.C."/>
            <person name="Sogaard-Andersen L."/>
        </authorList>
    </citation>
    <scope>NUCLEOTIDE SEQUENCE [LARGE SCALE GENOMIC DNA]</scope>
    <source>
        <strain evidence="11 13">DW4/3-1</strain>
    </source>
</reference>
<feature type="region of interest" description="Disordered" evidence="9">
    <location>
        <begin position="26"/>
        <end position="92"/>
    </location>
</feature>
<proteinExistence type="inferred from homology"/>
<evidence type="ECO:0000256" key="2">
    <source>
        <dbReference type="ARBA" id="ARBA00007613"/>
    </source>
</evidence>
<dbReference type="EMBL" id="CP002271">
    <property type="protein sequence ID" value="ADO72023.1"/>
    <property type="molecule type" value="Genomic_DNA"/>
</dbReference>